<dbReference type="EMBL" id="RSCJ01000019">
    <property type="protein sequence ID" value="RUR76776.1"/>
    <property type="molecule type" value="Genomic_DNA"/>
</dbReference>
<evidence type="ECO:0000313" key="1">
    <source>
        <dbReference type="EMBL" id="RUR76776.1"/>
    </source>
</evidence>
<comment type="caution">
    <text evidence="1">The sequence shown here is derived from an EMBL/GenBank/DDBJ whole genome shotgun (WGS) entry which is preliminary data.</text>
</comment>
<reference evidence="1 2" key="1">
    <citation type="journal article" date="2019" name="Genome Biol. Evol.">
        <title>Day and night: Metabolic profiles and evolutionary relationships of six axenic non-marine cyanobacteria.</title>
        <authorList>
            <person name="Will S.E."/>
            <person name="Henke P."/>
            <person name="Boedeker C."/>
            <person name="Huang S."/>
            <person name="Brinkmann H."/>
            <person name="Rohde M."/>
            <person name="Jarek M."/>
            <person name="Friedl T."/>
            <person name="Seufert S."/>
            <person name="Schumacher M."/>
            <person name="Overmann J."/>
            <person name="Neumann-Schaal M."/>
            <person name="Petersen J."/>
        </authorList>
    </citation>
    <scope>NUCLEOTIDE SEQUENCE [LARGE SCALE GENOMIC DNA]</scope>
    <source>
        <strain evidence="1 2">PCC 6912</strain>
    </source>
</reference>
<gene>
    <name evidence="1" type="ORF">PCC6912_41800</name>
</gene>
<proteinExistence type="predicted"/>
<evidence type="ECO:0000313" key="2">
    <source>
        <dbReference type="Proteomes" id="UP000268857"/>
    </source>
</evidence>
<sequence length="79" mass="8763">MINQKQGSINNFQLGNKVLILHPGYVAGKLGVVCGQECQSSQRWLIRVDLEDIVVSLTTQEFHVLNLDGKLHEMSGSNL</sequence>
<protein>
    <recommendedName>
        <fullName evidence="3">KOW domain-containing protein</fullName>
    </recommendedName>
</protein>
<dbReference type="OrthoDB" id="515661at2"/>
<keyword evidence="2" id="KW-1185">Reference proteome</keyword>
<accession>A0A433N5R2</accession>
<dbReference type="Proteomes" id="UP000268857">
    <property type="component" value="Unassembled WGS sequence"/>
</dbReference>
<dbReference type="RefSeq" id="WP_016876327.1">
    <property type="nucleotide sequence ID" value="NZ_AJLN01000074.1"/>
</dbReference>
<dbReference type="AlphaFoldDB" id="A0A433N5R2"/>
<evidence type="ECO:0008006" key="3">
    <source>
        <dbReference type="Google" id="ProtNLM"/>
    </source>
</evidence>
<organism evidence="1 2">
    <name type="scientific">Chlorogloeopsis fritschii PCC 6912</name>
    <dbReference type="NCBI Taxonomy" id="211165"/>
    <lineage>
        <taxon>Bacteria</taxon>
        <taxon>Bacillati</taxon>
        <taxon>Cyanobacteriota</taxon>
        <taxon>Cyanophyceae</taxon>
        <taxon>Nostocales</taxon>
        <taxon>Chlorogloeopsidaceae</taxon>
        <taxon>Chlorogloeopsis</taxon>
    </lineage>
</organism>
<name>A0A433N5R2_CHLFR</name>